<comment type="function">
    <text evidence="2">Hydrolyzes RNA 2',3'-cyclic phosphodiester to an RNA 2'-phosphomonoester.</text>
</comment>
<feature type="active site" description="Proton donor" evidence="2">
    <location>
        <position position="40"/>
    </location>
</feature>
<dbReference type="Proteomes" id="UP000287969">
    <property type="component" value="Chromosome"/>
</dbReference>
<dbReference type="NCBIfam" id="TIGR02258">
    <property type="entry name" value="2_5_ligase"/>
    <property type="match status" value="1"/>
</dbReference>
<dbReference type="PANTHER" id="PTHR35561:SF1">
    <property type="entry name" value="RNA 2',3'-CYCLIC PHOSPHODIESTERASE"/>
    <property type="match status" value="1"/>
</dbReference>
<evidence type="ECO:0000256" key="2">
    <source>
        <dbReference type="HAMAP-Rule" id="MF_01940"/>
    </source>
</evidence>
<sequence length="180" mass="21090">MRLFIAVNFSEEIKDELFHISDKLKRFSERGSFSLKDNIHLTVIFLGEVENSKIETIKISMDDSVKNISSFPIIIEDIGNFERNDGLILWVGINDNENLNLIHKNLSKNLSDKGFEMEKRRYSPHLTLGRRVVFKKNSNDLKKTLNFPPIKFTLNHIDLMKSERINNRMVYTNIHSSFFK</sequence>
<dbReference type="RefSeq" id="WP_128752203.1">
    <property type="nucleotide sequence ID" value="NZ_CP035282.1"/>
</dbReference>
<name>A0A410QAV0_9FIRM</name>
<dbReference type="InterPro" id="IPR009097">
    <property type="entry name" value="Cyclic_Pdiesterase"/>
</dbReference>
<dbReference type="GO" id="GO:0008664">
    <property type="term" value="F:RNA 2',3'-cyclic 3'-phosphodiesterase activity"/>
    <property type="evidence" value="ECO:0007669"/>
    <property type="project" value="UniProtKB-EC"/>
</dbReference>
<dbReference type="OrthoDB" id="9789350at2"/>
<reference evidence="4" key="1">
    <citation type="submission" date="2019-01" db="EMBL/GenBank/DDBJ databases">
        <title>Draft genomes of a novel of Sporanaerobacter strains.</title>
        <authorList>
            <person name="Ma S."/>
        </authorList>
    </citation>
    <scope>NUCLEOTIDE SEQUENCE [LARGE SCALE GENOMIC DNA]</scope>
    <source>
        <strain evidence="4">NJN-17</strain>
    </source>
</reference>
<evidence type="ECO:0000313" key="3">
    <source>
        <dbReference type="EMBL" id="QAT61115.1"/>
    </source>
</evidence>
<feature type="active site" description="Proton acceptor" evidence="2">
    <location>
        <position position="125"/>
    </location>
</feature>
<comment type="similarity">
    <text evidence="2">Belongs to the 2H phosphoesterase superfamily. ThpR family.</text>
</comment>
<proteinExistence type="inferred from homology"/>
<protein>
    <recommendedName>
        <fullName evidence="2">RNA 2',3'-cyclic phosphodiesterase</fullName>
        <shortName evidence="2">RNA 2',3'-CPDase</shortName>
        <ecNumber evidence="2">3.1.4.58</ecNumber>
    </recommendedName>
</protein>
<evidence type="ECO:0000256" key="1">
    <source>
        <dbReference type="ARBA" id="ARBA00022801"/>
    </source>
</evidence>
<dbReference type="EC" id="3.1.4.58" evidence="2"/>
<dbReference type="AlphaFoldDB" id="A0A410QAV0"/>
<evidence type="ECO:0000313" key="4">
    <source>
        <dbReference type="Proteomes" id="UP000287969"/>
    </source>
</evidence>
<keyword evidence="1 2" id="KW-0378">Hydrolase</keyword>
<dbReference type="KEGG" id="spoa:EQM13_05705"/>
<dbReference type="HAMAP" id="MF_01940">
    <property type="entry name" value="RNA_CPDase"/>
    <property type="match status" value="1"/>
</dbReference>
<dbReference type="PANTHER" id="PTHR35561">
    <property type="entry name" value="RNA 2',3'-CYCLIC PHOSPHODIESTERASE"/>
    <property type="match status" value="1"/>
</dbReference>
<comment type="catalytic activity">
    <reaction evidence="2">
        <text>a 3'-end 2',3'-cyclophospho-ribonucleotide-RNA + H2O = a 3'-end 2'-phospho-ribonucleotide-RNA + H(+)</text>
        <dbReference type="Rhea" id="RHEA:11828"/>
        <dbReference type="Rhea" id="RHEA-COMP:10464"/>
        <dbReference type="Rhea" id="RHEA-COMP:17353"/>
        <dbReference type="ChEBI" id="CHEBI:15377"/>
        <dbReference type="ChEBI" id="CHEBI:15378"/>
        <dbReference type="ChEBI" id="CHEBI:83064"/>
        <dbReference type="ChEBI" id="CHEBI:173113"/>
        <dbReference type="EC" id="3.1.4.58"/>
    </reaction>
</comment>
<accession>A0A410QAV0</accession>
<dbReference type="Gene3D" id="3.90.1140.10">
    <property type="entry name" value="Cyclic phosphodiesterase"/>
    <property type="match status" value="1"/>
</dbReference>
<feature type="short sequence motif" description="HXTX 2" evidence="2">
    <location>
        <begin position="125"/>
        <end position="128"/>
    </location>
</feature>
<dbReference type="Pfam" id="PF13563">
    <property type="entry name" value="2_5_RNA_ligase2"/>
    <property type="match status" value="1"/>
</dbReference>
<dbReference type="GO" id="GO:0004113">
    <property type="term" value="F:2',3'-cyclic-nucleotide 3'-phosphodiesterase activity"/>
    <property type="evidence" value="ECO:0007669"/>
    <property type="project" value="InterPro"/>
</dbReference>
<organism evidence="3 4">
    <name type="scientific">Acidilutibacter cellobiosedens</name>
    <dbReference type="NCBI Taxonomy" id="2507161"/>
    <lineage>
        <taxon>Bacteria</taxon>
        <taxon>Bacillati</taxon>
        <taxon>Bacillota</taxon>
        <taxon>Tissierellia</taxon>
        <taxon>Tissierellales</taxon>
        <taxon>Acidilutibacteraceae</taxon>
        <taxon>Acidilutibacter</taxon>
    </lineage>
</organism>
<feature type="short sequence motif" description="HXTX 1" evidence="2">
    <location>
        <begin position="40"/>
        <end position="43"/>
    </location>
</feature>
<dbReference type="EMBL" id="CP035282">
    <property type="protein sequence ID" value="QAT61115.1"/>
    <property type="molecule type" value="Genomic_DNA"/>
</dbReference>
<keyword evidence="4" id="KW-1185">Reference proteome</keyword>
<gene>
    <name evidence="3" type="primary">thpR</name>
    <name evidence="3" type="ORF">EQM13_05705</name>
</gene>
<dbReference type="InterPro" id="IPR004175">
    <property type="entry name" value="RNA_CPDase"/>
</dbReference>
<dbReference type="SUPFAM" id="SSF55144">
    <property type="entry name" value="LigT-like"/>
    <property type="match status" value="1"/>
</dbReference>